<dbReference type="GO" id="GO:0031977">
    <property type="term" value="C:thylakoid lumen"/>
    <property type="evidence" value="ECO:0007669"/>
    <property type="project" value="UniProtKB-UniRule"/>
</dbReference>
<dbReference type="GO" id="GO:0009523">
    <property type="term" value="C:photosystem II"/>
    <property type="evidence" value="ECO:0007669"/>
    <property type="project" value="InterPro"/>
</dbReference>
<dbReference type="GO" id="GO:0010206">
    <property type="term" value="P:photosystem II repair"/>
    <property type="evidence" value="ECO:0007669"/>
    <property type="project" value="UniProtKB-UniRule"/>
</dbReference>
<dbReference type="PANTHER" id="PTHR34041:SF1">
    <property type="entry name" value="PHOTOSYSTEM II REPAIR PROTEIN PSB27-H1, CHLOROPLASTIC"/>
    <property type="match status" value="1"/>
</dbReference>
<feature type="chain" id="PRO_5027002007" description="Photosystem II lipoprotein Psb27" evidence="2">
    <location>
        <begin position="25"/>
        <end position="131"/>
    </location>
</feature>
<sequence length="131" mass="14823">MKRFLSVILVIFISLIGFTQTASAATALTGDYRQDTSAVVTTLRESIQLPDDSPDRSAAQTEARQLINDFTARYRRNNSVAKLTSYTTMRTALNSLAGHYSSYPNRPVPQKMRDRLEQEFKQIELFLNRGS</sequence>
<keyword evidence="1" id="KW-0449">Lipoprotein</keyword>
<dbReference type="HAMAP" id="MF_01481">
    <property type="entry name" value="PSII_Psb27"/>
    <property type="match status" value="1"/>
</dbReference>
<comment type="subunit">
    <text evidence="1">Monomer. Forms a complex with a monomeric, partially assembled PSII. This is probably the complex in which D1 is assembled and/or replaced.</text>
</comment>
<keyword evidence="1 2" id="KW-0732">Signal</keyword>
<dbReference type="InterPro" id="IPR038450">
    <property type="entry name" value="PSII_Psb27_sf"/>
</dbReference>
<dbReference type="InterPro" id="IPR017488">
    <property type="entry name" value="PSII_Psb27_cyano_bac"/>
</dbReference>
<dbReference type="GO" id="GO:0010207">
    <property type="term" value="P:photosystem II assembly"/>
    <property type="evidence" value="ECO:0007669"/>
    <property type="project" value="UniProtKB-UniRule"/>
</dbReference>
<protein>
    <recommendedName>
        <fullName evidence="1">Photosystem II lipoprotein Psb27</fullName>
    </recommendedName>
    <alternativeName>
        <fullName evidence="1">Photosystem II 11 kDa protein</fullName>
    </alternativeName>
</protein>
<dbReference type="Gene3D" id="1.20.58.810">
    <property type="entry name" value="Photosystem II Pbs27"/>
    <property type="match status" value="1"/>
</dbReference>
<keyword evidence="1" id="KW-0472">Membrane</keyword>
<dbReference type="Pfam" id="PF13326">
    <property type="entry name" value="PSII_Pbs27"/>
    <property type="match status" value="1"/>
</dbReference>
<organism evidence="3">
    <name type="scientific">uncultured Leptolyngbya sp</name>
    <dbReference type="NCBI Taxonomy" id="332963"/>
    <lineage>
        <taxon>Bacteria</taxon>
        <taxon>Bacillati</taxon>
        <taxon>Cyanobacteriota</taxon>
        <taxon>Cyanophyceae</taxon>
        <taxon>Leptolyngbyales</taxon>
        <taxon>Leptolyngbyaceae</taxon>
        <taxon>Leptolyngbya group</taxon>
        <taxon>Leptolyngbya</taxon>
        <taxon>environmental samples</taxon>
    </lineage>
</organism>
<evidence type="ECO:0000313" key="3">
    <source>
        <dbReference type="EMBL" id="CAA9300395.1"/>
    </source>
</evidence>
<name>A0A6J4KBS2_9CYAN</name>
<evidence type="ECO:0000256" key="1">
    <source>
        <dbReference type="HAMAP-Rule" id="MF_01481"/>
    </source>
</evidence>
<keyword evidence="1" id="KW-0793">Thylakoid</keyword>
<dbReference type="NCBIfam" id="TIGR03044">
    <property type="entry name" value="PS_II_psb27"/>
    <property type="match status" value="1"/>
</dbReference>
<dbReference type="PANTHER" id="PTHR34041">
    <property type="entry name" value="PHOTOSYSTEM II REPAIR PROTEIN PSB27-H1, CHLOROPLASTIC"/>
    <property type="match status" value="1"/>
</dbReference>
<dbReference type="GO" id="GO:0031676">
    <property type="term" value="C:plasma membrane-derived thylakoid membrane"/>
    <property type="evidence" value="ECO:0007669"/>
    <property type="project" value="UniProtKB-SubCell"/>
</dbReference>
<gene>
    <name evidence="1" type="primary">psb27</name>
    <name evidence="3" type="ORF">AVDCRST_MAG94-309</name>
</gene>
<dbReference type="AlphaFoldDB" id="A0A6J4KBS2"/>
<comment type="subcellular location">
    <subcellularLocation>
        <location evidence="1">Cellular thylakoid membrane</location>
        <topology evidence="1">Lipid-anchor</topology>
        <orientation evidence="1">Lumenal side</orientation>
    </subcellularLocation>
    <text evidence="1">Associated with PSII on the lumenal side of the thylakoid membrane.</text>
</comment>
<dbReference type="EMBL" id="CADCTY010000108">
    <property type="protein sequence ID" value="CAA9300395.1"/>
    <property type="molecule type" value="Genomic_DNA"/>
</dbReference>
<feature type="signal peptide" evidence="2">
    <location>
        <begin position="1"/>
        <end position="24"/>
    </location>
</feature>
<comment type="similarity">
    <text evidence="1">Belongs to the Psb27 family.</text>
</comment>
<dbReference type="InterPro" id="IPR025585">
    <property type="entry name" value="PSII_Psb27"/>
</dbReference>
<keyword evidence="1" id="KW-0564">Palmitate</keyword>
<reference evidence="3" key="1">
    <citation type="submission" date="2020-02" db="EMBL/GenBank/DDBJ databases">
        <authorList>
            <person name="Meier V. D."/>
        </authorList>
    </citation>
    <scope>NUCLEOTIDE SEQUENCE</scope>
    <source>
        <strain evidence="3">AVDCRST_MAG94</strain>
    </source>
</reference>
<accession>A0A6J4KBS2</accession>
<proteinExistence type="inferred from homology"/>
<comment type="function">
    <text evidence="1">Plays a role in the repair and/or biogenesis of the calcium-manganese-oxide cluster on the lumenal face of the thylakoid membrane. Its presence in a photosystem II (PSII) preparation prevents binding of some small extrinsic subunits and thus assembly of calcium-manganese-oxide cluster.</text>
</comment>
<evidence type="ECO:0000256" key="2">
    <source>
        <dbReference type="SAM" id="SignalP"/>
    </source>
</evidence>